<keyword evidence="9" id="KW-1185">Reference proteome</keyword>
<evidence type="ECO:0000313" key="9">
    <source>
        <dbReference type="Proteomes" id="UP000186922"/>
    </source>
</evidence>
<evidence type="ECO:0000256" key="1">
    <source>
        <dbReference type="ARBA" id="ARBA00022723"/>
    </source>
</evidence>
<evidence type="ECO:0000313" key="8">
    <source>
        <dbReference type="EMBL" id="GAU88560.1"/>
    </source>
</evidence>
<dbReference type="GO" id="GO:0003712">
    <property type="term" value="F:transcription coregulator activity"/>
    <property type="evidence" value="ECO:0007669"/>
    <property type="project" value="TreeGrafter"/>
</dbReference>
<evidence type="ECO:0000256" key="6">
    <source>
        <dbReference type="SAM" id="MobiDB-lite"/>
    </source>
</evidence>
<accession>A0A1D1UJ62</accession>
<keyword evidence="1 5" id="KW-0479">Metal-binding</keyword>
<keyword evidence="3 5" id="KW-0862">Zinc</keyword>
<dbReference type="Proteomes" id="UP000186922">
    <property type="component" value="Unassembled WGS sequence"/>
</dbReference>
<feature type="region of interest" description="Disordered" evidence="6">
    <location>
        <begin position="196"/>
        <end position="216"/>
    </location>
</feature>
<dbReference type="Pfam" id="PF00412">
    <property type="entry name" value="LIM"/>
    <property type="match status" value="4"/>
</dbReference>
<reference evidence="8 9" key="1">
    <citation type="journal article" date="2016" name="Nat. Commun.">
        <title>Extremotolerant tardigrade genome and improved radiotolerance of human cultured cells by tardigrade-unique protein.</title>
        <authorList>
            <person name="Hashimoto T."/>
            <person name="Horikawa D.D."/>
            <person name="Saito Y."/>
            <person name="Kuwahara H."/>
            <person name="Kozuka-Hata H."/>
            <person name="Shin-I T."/>
            <person name="Minakuchi Y."/>
            <person name="Ohishi K."/>
            <person name="Motoyama A."/>
            <person name="Aizu T."/>
            <person name="Enomoto A."/>
            <person name="Kondo K."/>
            <person name="Tanaka S."/>
            <person name="Hara Y."/>
            <person name="Koshikawa S."/>
            <person name="Sagara H."/>
            <person name="Miura T."/>
            <person name="Yokobori S."/>
            <person name="Miyagawa K."/>
            <person name="Suzuki Y."/>
            <person name="Kubo T."/>
            <person name="Oyama M."/>
            <person name="Kohara Y."/>
            <person name="Fujiyama A."/>
            <person name="Arakawa K."/>
            <person name="Katayama T."/>
            <person name="Toyoda A."/>
            <person name="Kunieda T."/>
        </authorList>
    </citation>
    <scope>NUCLEOTIDE SEQUENCE [LARGE SCALE GENOMIC DNA]</scope>
    <source>
        <strain evidence="8 9">YOKOZUNA-1</strain>
    </source>
</reference>
<organism evidence="8 9">
    <name type="scientific">Ramazzottius varieornatus</name>
    <name type="common">Water bear</name>
    <name type="synonym">Tardigrade</name>
    <dbReference type="NCBI Taxonomy" id="947166"/>
    <lineage>
        <taxon>Eukaryota</taxon>
        <taxon>Metazoa</taxon>
        <taxon>Ecdysozoa</taxon>
        <taxon>Tardigrada</taxon>
        <taxon>Eutardigrada</taxon>
        <taxon>Parachela</taxon>
        <taxon>Hypsibioidea</taxon>
        <taxon>Ramazzottiidae</taxon>
        <taxon>Ramazzottius</taxon>
    </lineage>
</organism>
<dbReference type="AlphaFoldDB" id="A0A1D1UJ62"/>
<feature type="compositionally biased region" description="Polar residues" evidence="6">
    <location>
        <begin position="203"/>
        <end position="216"/>
    </location>
</feature>
<dbReference type="CDD" id="cd08368">
    <property type="entry name" value="LIM"/>
    <property type="match status" value="3"/>
</dbReference>
<dbReference type="EMBL" id="BDGG01000001">
    <property type="protein sequence ID" value="GAU88560.1"/>
    <property type="molecule type" value="Genomic_DNA"/>
</dbReference>
<dbReference type="PROSITE" id="PS50023">
    <property type="entry name" value="LIM_DOMAIN_2"/>
    <property type="match status" value="4"/>
</dbReference>
<dbReference type="STRING" id="947166.A0A1D1UJ62"/>
<evidence type="ECO:0000256" key="3">
    <source>
        <dbReference type="ARBA" id="ARBA00022833"/>
    </source>
</evidence>
<dbReference type="GO" id="GO:0030018">
    <property type="term" value="C:Z disc"/>
    <property type="evidence" value="ECO:0007669"/>
    <property type="project" value="TreeGrafter"/>
</dbReference>
<dbReference type="OrthoDB" id="1112565at2759"/>
<sequence>MDFLSGKNKNKCGGCGNKINANEPSVEAMKRKFHSKCFACARCGDTITEDFHPVDDKPWCDRCYIKHKAPKCELCKQGIADKRIKTDDGKVYHEACIQKATQGNCDGCGKSIGLTEPVTEALGKSYHQGCFVCGQCKGELPSQFSVDKSGTPLCSNCSTNKKKMSDDSYVERRSESPVFEGERLSETVEVRKIDDDHARRGSATETGSETMVRTSSANELNELGNEGKKHMENTQTYVRDSAGGDDTRKGSLGGMQHNEQQQHQVLDGGWFGMPTYRRTNLRMVEKDDHCNVCGDAITTGGKVSVRGLNFHEDCFENVRVGECSGCHEKIRLTDESVSVPKIQRDWHKQCLNCGLCKGPLHSGAFQLYNDIPTCDTCYIKSLAPKCSGCDQPVGGSQLKAMQKIWHPDCFNCDVCREPLYRSGQEYFNVEGRPMCLRDVQAANIKVM</sequence>
<dbReference type="SUPFAM" id="SSF57716">
    <property type="entry name" value="Glucocorticoid receptor-like (DNA-binding domain)"/>
    <property type="match status" value="3"/>
</dbReference>
<keyword evidence="4 5" id="KW-0440">LIM domain</keyword>
<comment type="caution">
    <text evidence="8">The sequence shown here is derived from an EMBL/GenBank/DDBJ whole genome shotgun (WGS) entry which is preliminary data.</text>
</comment>
<evidence type="ECO:0000256" key="2">
    <source>
        <dbReference type="ARBA" id="ARBA00022737"/>
    </source>
</evidence>
<dbReference type="GO" id="GO:0005634">
    <property type="term" value="C:nucleus"/>
    <property type="evidence" value="ECO:0007669"/>
    <property type="project" value="TreeGrafter"/>
</dbReference>
<feature type="domain" description="LIM zinc-binding" evidence="7">
    <location>
        <begin position="10"/>
        <end position="70"/>
    </location>
</feature>
<evidence type="ECO:0000256" key="4">
    <source>
        <dbReference type="ARBA" id="ARBA00023038"/>
    </source>
</evidence>
<gene>
    <name evidence="8" type="primary">RvY_01241-1</name>
    <name evidence="8" type="synonym">RvY_01241.1</name>
    <name evidence="8" type="ORF">RvY_01241</name>
</gene>
<feature type="domain" description="LIM zinc-binding" evidence="7">
    <location>
        <begin position="321"/>
        <end position="383"/>
    </location>
</feature>
<feature type="domain" description="LIM zinc-binding" evidence="7">
    <location>
        <begin position="384"/>
        <end position="445"/>
    </location>
</feature>
<feature type="domain" description="LIM zinc-binding" evidence="7">
    <location>
        <begin position="103"/>
        <end position="164"/>
    </location>
</feature>
<protein>
    <recommendedName>
        <fullName evidence="7">LIM zinc-binding domain-containing protein</fullName>
    </recommendedName>
</protein>
<dbReference type="InterPro" id="IPR001781">
    <property type="entry name" value="Znf_LIM"/>
</dbReference>
<dbReference type="SMART" id="SM00132">
    <property type="entry name" value="LIM"/>
    <property type="match status" value="4"/>
</dbReference>
<dbReference type="PANTHER" id="PTHR24205">
    <property type="entry name" value="FOUR AND A HALF LIM DOMAINS PROTEIN"/>
    <property type="match status" value="1"/>
</dbReference>
<proteinExistence type="predicted"/>
<name>A0A1D1UJ62_RAMVA</name>
<dbReference type="PANTHER" id="PTHR24205:SF16">
    <property type="entry name" value="GH01042P-RELATED"/>
    <property type="match status" value="1"/>
</dbReference>
<evidence type="ECO:0000256" key="5">
    <source>
        <dbReference type="PROSITE-ProRule" id="PRU00125"/>
    </source>
</evidence>
<evidence type="ECO:0000259" key="7">
    <source>
        <dbReference type="PROSITE" id="PS50023"/>
    </source>
</evidence>
<dbReference type="Gene3D" id="2.10.110.10">
    <property type="entry name" value="Cysteine Rich Protein"/>
    <property type="match status" value="5"/>
</dbReference>
<dbReference type="GO" id="GO:0046872">
    <property type="term" value="F:metal ion binding"/>
    <property type="evidence" value="ECO:0007669"/>
    <property type="project" value="UniProtKB-KW"/>
</dbReference>
<dbReference type="PROSITE" id="PS00478">
    <property type="entry name" value="LIM_DOMAIN_1"/>
    <property type="match status" value="3"/>
</dbReference>
<keyword evidence="2" id="KW-0677">Repeat</keyword>